<reference evidence="18 19" key="1">
    <citation type="submission" date="2016-04" db="EMBL/GenBank/DDBJ databases">
        <title>The genome of Intoshia linei affirms orthonectids as highly simplified spiralians.</title>
        <authorList>
            <person name="Mikhailov K.V."/>
            <person name="Slusarev G.S."/>
            <person name="Nikitin M.A."/>
            <person name="Logacheva M.D."/>
            <person name="Penin A."/>
            <person name="Aleoshin V."/>
            <person name="Panchin Y.V."/>
        </authorList>
    </citation>
    <scope>NUCLEOTIDE SEQUENCE [LARGE SCALE GENOMIC DNA]</scope>
    <source>
        <strain evidence="18">Intl2013</strain>
        <tissue evidence="18">Whole animal</tissue>
    </source>
</reference>
<dbReference type="GO" id="GO:0003676">
    <property type="term" value="F:nucleic acid binding"/>
    <property type="evidence" value="ECO:0007669"/>
    <property type="project" value="InterPro"/>
</dbReference>
<evidence type="ECO:0000256" key="12">
    <source>
        <dbReference type="PROSITE-ProRule" id="PRU00552"/>
    </source>
</evidence>
<dbReference type="FunFam" id="3.40.50.300:FF:000008">
    <property type="entry name" value="ATP-dependent RNA helicase RhlB"/>
    <property type="match status" value="1"/>
</dbReference>
<keyword evidence="4" id="KW-0690">Ribosome biogenesis</keyword>
<evidence type="ECO:0000256" key="3">
    <source>
        <dbReference type="ARBA" id="ARBA00012552"/>
    </source>
</evidence>
<dbReference type="GO" id="GO:0003724">
    <property type="term" value="F:RNA helicase activity"/>
    <property type="evidence" value="ECO:0007669"/>
    <property type="project" value="UniProtKB-EC"/>
</dbReference>
<evidence type="ECO:0000313" key="19">
    <source>
        <dbReference type="Proteomes" id="UP000078046"/>
    </source>
</evidence>
<dbReference type="InterPro" id="IPR001650">
    <property type="entry name" value="Helicase_C-like"/>
</dbReference>
<feature type="domain" description="Helicase C-terminal" evidence="16">
    <location>
        <begin position="350"/>
        <end position="497"/>
    </location>
</feature>
<evidence type="ECO:0000256" key="6">
    <source>
        <dbReference type="ARBA" id="ARBA00022741"/>
    </source>
</evidence>
<evidence type="ECO:0000256" key="13">
    <source>
        <dbReference type="RuleBase" id="RU000492"/>
    </source>
</evidence>
<dbReference type="GO" id="GO:0005524">
    <property type="term" value="F:ATP binding"/>
    <property type="evidence" value="ECO:0007669"/>
    <property type="project" value="UniProtKB-KW"/>
</dbReference>
<feature type="compositionally biased region" description="Basic and acidic residues" evidence="14">
    <location>
        <begin position="534"/>
        <end position="546"/>
    </location>
</feature>
<dbReference type="SMART" id="SM00487">
    <property type="entry name" value="DEXDc"/>
    <property type="match status" value="1"/>
</dbReference>
<feature type="compositionally biased region" description="Polar residues" evidence="14">
    <location>
        <begin position="549"/>
        <end position="568"/>
    </location>
</feature>
<dbReference type="PROSITE" id="PS00039">
    <property type="entry name" value="DEAD_ATP_HELICASE"/>
    <property type="match status" value="1"/>
</dbReference>
<keyword evidence="6 13" id="KW-0547">Nucleotide-binding</keyword>
<dbReference type="CDD" id="cd00268">
    <property type="entry name" value="DEADc"/>
    <property type="match status" value="1"/>
</dbReference>
<evidence type="ECO:0000256" key="10">
    <source>
        <dbReference type="ARBA" id="ARBA00023242"/>
    </source>
</evidence>
<comment type="function">
    <text evidence="11">ATP-dependent RNA helicase required for 60S ribosomal subunit synthesis. Involved in efficient pre-rRNA processing, predominantly at site A3, which is necessary for the normal formation of 25S and 5.8S rRNAs.</text>
</comment>
<feature type="region of interest" description="Disordered" evidence="14">
    <location>
        <begin position="523"/>
        <end position="579"/>
    </location>
</feature>
<evidence type="ECO:0000256" key="7">
    <source>
        <dbReference type="ARBA" id="ARBA00022801"/>
    </source>
</evidence>
<evidence type="ECO:0000259" key="15">
    <source>
        <dbReference type="PROSITE" id="PS51192"/>
    </source>
</evidence>
<feature type="compositionally biased region" description="Polar residues" evidence="14">
    <location>
        <begin position="1"/>
        <end position="18"/>
    </location>
</feature>
<feature type="domain" description="DEAD-box RNA helicase Q" evidence="17">
    <location>
        <begin position="117"/>
        <end position="145"/>
    </location>
</feature>
<dbReference type="PROSITE" id="PS51195">
    <property type="entry name" value="Q_MOTIF"/>
    <property type="match status" value="1"/>
</dbReference>
<sequence length="579" mass="65537">MAYNNNSYPSRYQSQPPMRNQYGSYNSGNRNGGYLSNQGYNYNSGSDPRRPMNTKYKPHEGLDVTNVDWTKKVLKNIVRGQHIQNANALTQTIDQIKLLRSTHSVSIEGSTPLKPTYSFDEASLPVKIREVVRKLGWTLPTPIQAEAMPLAMSGVDVVGIAQTGSGKTAAFVLPAINHIANQNVSHIVGPLVVAVVPTRELAIQVHEVAKHFCRELNITCVCVYGGAKKDAQRSELLNGANMIIATPGRLLDFISMGVVIMDNVSFCILDEADRMLDMGFEPQIKKIMRQIRPDRQMLMFSATWPKEVKILAETFLKNYIKVNVGSQELAANHNIKQIIKVIDESQKEKTLYELLCKIVNEPNKKTIIFFETKRKTDTITFLLRKQGWPVAAIHGNKDQRERERVLGEFKSGRLPILLATDVAARGLDVSDISFVINYDYPNSSEDYVHRIGRTGRAGNSGTAYTFFTFKHDYRSGELINVLREAKQEVPQDLVALNYHFASKKNGSKFNTLPIKMLLRHSNKLKIRKGQKRTRTNDNDFDADKRYKSSYGTNSRFNGNSHGYQNESYQRTDKPFNTRY</sequence>
<name>A0A177B5D7_9BILA</name>
<dbReference type="SUPFAM" id="SSF52540">
    <property type="entry name" value="P-loop containing nucleoside triphosphate hydrolases"/>
    <property type="match status" value="1"/>
</dbReference>
<dbReference type="InterPro" id="IPR000629">
    <property type="entry name" value="RNA-helicase_DEAD-box_CS"/>
</dbReference>
<dbReference type="InterPro" id="IPR044742">
    <property type="entry name" value="DEAD/DEAH_RhlB"/>
</dbReference>
<evidence type="ECO:0000259" key="17">
    <source>
        <dbReference type="PROSITE" id="PS51195"/>
    </source>
</evidence>
<feature type="region of interest" description="Disordered" evidence="14">
    <location>
        <begin position="1"/>
        <end position="53"/>
    </location>
</feature>
<evidence type="ECO:0000256" key="4">
    <source>
        <dbReference type="ARBA" id="ARBA00022517"/>
    </source>
</evidence>
<dbReference type="PROSITE" id="PS51194">
    <property type="entry name" value="HELICASE_CTER"/>
    <property type="match status" value="1"/>
</dbReference>
<feature type="domain" description="Helicase ATP-binding" evidence="15">
    <location>
        <begin position="148"/>
        <end position="322"/>
    </location>
</feature>
<keyword evidence="10" id="KW-0539">Nucleus</keyword>
<dbReference type="PANTHER" id="PTHR47958">
    <property type="entry name" value="ATP-DEPENDENT RNA HELICASE DBP3"/>
    <property type="match status" value="1"/>
</dbReference>
<dbReference type="Pfam" id="PF00271">
    <property type="entry name" value="Helicase_C"/>
    <property type="match status" value="1"/>
</dbReference>
<evidence type="ECO:0000256" key="8">
    <source>
        <dbReference type="ARBA" id="ARBA00022806"/>
    </source>
</evidence>
<evidence type="ECO:0000256" key="14">
    <source>
        <dbReference type="SAM" id="MobiDB-lite"/>
    </source>
</evidence>
<evidence type="ECO:0000256" key="9">
    <source>
        <dbReference type="ARBA" id="ARBA00022840"/>
    </source>
</evidence>
<feature type="compositionally biased region" description="Basic and acidic residues" evidence="14">
    <location>
        <begin position="569"/>
        <end position="579"/>
    </location>
</feature>
<dbReference type="InterPro" id="IPR011545">
    <property type="entry name" value="DEAD/DEAH_box_helicase_dom"/>
</dbReference>
<proteinExistence type="inferred from homology"/>
<evidence type="ECO:0000259" key="16">
    <source>
        <dbReference type="PROSITE" id="PS51194"/>
    </source>
</evidence>
<evidence type="ECO:0000256" key="5">
    <source>
        <dbReference type="ARBA" id="ARBA00022552"/>
    </source>
</evidence>
<dbReference type="PROSITE" id="PS51192">
    <property type="entry name" value="HELICASE_ATP_BIND_1"/>
    <property type="match status" value="1"/>
</dbReference>
<keyword evidence="9 13" id="KW-0067">ATP-binding</keyword>
<organism evidence="18 19">
    <name type="scientific">Intoshia linei</name>
    <dbReference type="NCBI Taxonomy" id="1819745"/>
    <lineage>
        <taxon>Eukaryota</taxon>
        <taxon>Metazoa</taxon>
        <taxon>Spiralia</taxon>
        <taxon>Lophotrochozoa</taxon>
        <taxon>Mesozoa</taxon>
        <taxon>Orthonectida</taxon>
        <taxon>Rhopaluridae</taxon>
        <taxon>Intoshia</taxon>
    </lineage>
</organism>
<dbReference type="EMBL" id="LWCA01000377">
    <property type="protein sequence ID" value="OAF68853.1"/>
    <property type="molecule type" value="Genomic_DNA"/>
</dbReference>
<evidence type="ECO:0000256" key="11">
    <source>
        <dbReference type="ARBA" id="ARBA00037449"/>
    </source>
</evidence>
<keyword evidence="19" id="KW-1185">Reference proteome</keyword>
<gene>
    <name evidence="18" type="ORF">A3Q56_03415</name>
</gene>
<dbReference type="InterPro" id="IPR027417">
    <property type="entry name" value="P-loop_NTPase"/>
</dbReference>
<dbReference type="OrthoDB" id="196131at2759"/>
<dbReference type="SMART" id="SM00490">
    <property type="entry name" value="HELICc"/>
    <property type="match status" value="1"/>
</dbReference>
<dbReference type="AlphaFoldDB" id="A0A177B5D7"/>
<comment type="caution">
    <text evidence="18">The sequence shown here is derived from an EMBL/GenBank/DDBJ whole genome shotgun (WGS) entry which is preliminary data.</text>
</comment>
<dbReference type="Gene3D" id="3.40.50.300">
    <property type="entry name" value="P-loop containing nucleotide triphosphate hydrolases"/>
    <property type="match status" value="2"/>
</dbReference>
<dbReference type="InterPro" id="IPR014014">
    <property type="entry name" value="RNA_helicase_DEAD_Q_motif"/>
</dbReference>
<comment type="similarity">
    <text evidence="2">Belongs to the DEAD box helicase family. DDX5/DBP2 subfamily.</text>
</comment>
<dbReference type="GO" id="GO:0016787">
    <property type="term" value="F:hydrolase activity"/>
    <property type="evidence" value="ECO:0007669"/>
    <property type="project" value="UniProtKB-KW"/>
</dbReference>
<protein>
    <recommendedName>
        <fullName evidence="3">RNA helicase</fullName>
        <ecNumber evidence="3">3.6.4.13</ecNumber>
    </recommendedName>
</protein>
<keyword evidence="8 13" id="KW-0347">Helicase</keyword>
<feature type="compositionally biased region" description="Low complexity" evidence="14">
    <location>
        <begin position="22"/>
        <end position="37"/>
    </location>
</feature>
<evidence type="ECO:0000256" key="1">
    <source>
        <dbReference type="ARBA" id="ARBA00004604"/>
    </source>
</evidence>
<comment type="subcellular location">
    <subcellularLocation>
        <location evidence="1">Nucleus</location>
        <location evidence="1">Nucleolus</location>
    </subcellularLocation>
</comment>
<feature type="compositionally biased region" description="Basic residues" evidence="14">
    <location>
        <begin position="523"/>
        <end position="533"/>
    </location>
</feature>
<keyword evidence="5" id="KW-0698">rRNA processing</keyword>
<dbReference type="Pfam" id="PF00270">
    <property type="entry name" value="DEAD"/>
    <property type="match status" value="1"/>
</dbReference>
<dbReference type="EC" id="3.6.4.13" evidence="3"/>
<evidence type="ECO:0000313" key="18">
    <source>
        <dbReference type="EMBL" id="OAF68853.1"/>
    </source>
</evidence>
<dbReference type="CDD" id="cd18787">
    <property type="entry name" value="SF2_C_DEAD"/>
    <property type="match status" value="1"/>
</dbReference>
<dbReference type="Proteomes" id="UP000078046">
    <property type="component" value="Unassembled WGS sequence"/>
</dbReference>
<keyword evidence="7 13" id="KW-0378">Hydrolase</keyword>
<dbReference type="InterPro" id="IPR014001">
    <property type="entry name" value="Helicase_ATP-bd"/>
</dbReference>
<feature type="short sequence motif" description="Q motif" evidence="12">
    <location>
        <begin position="117"/>
        <end position="145"/>
    </location>
</feature>
<evidence type="ECO:0000256" key="2">
    <source>
        <dbReference type="ARBA" id="ARBA00009334"/>
    </source>
</evidence>
<accession>A0A177B5D7</accession>